<protein>
    <recommendedName>
        <fullName evidence="14">RING-type domain-containing protein</fullName>
    </recommendedName>
</protein>
<dbReference type="SMART" id="SM00487">
    <property type="entry name" value="DEXDc"/>
    <property type="match status" value="1"/>
</dbReference>
<reference evidence="12 13" key="1">
    <citation type="journal article" date="2018" name="Evol. Lett.">
        <title>Horizontal gene cluster transfer increased hallucinogenic mushroom diversity.</title>
        <authorList>
            <person name="Reynolds H.T."/>
            <person name="Vijayakumar V."/>
            <person name="Gluck-Thaler E."/>
            <person name="Korotkin H.B."/>
            <person name="Matheny P.B."/>
            <person name="Slot J.C."/>
        </authorList>
    </citation>
    <scope>NUCLEOTIDE SEQUENCE [LARGE SCALE GENOMIC DNA]</scope>
    <source>
        <strain evidence="12 13">2629</strain>
    </source>
</reference>
<dbReference type="InterPro" id="IPR001841">
    <property type="entry name" value="Znf_RING"/>
</dbReference>
<dbReference type="InterPro" id="IPR059033">
    <property type="entry name" value="C144_05_dom"/>
</dbReference>
<dbReference type="InterPro" id="IPR013083">
    <property type="entry name" value="Znf_RING/FYVE/PHD"/>
</dbReference>
<dbReference type="InParanoid" id="A0A409Y930"/>
<dbReference type="Gene3D" id="3.40.50.10810">
    <property type="entry name" value="Tandem AAA-ATPase domain"/>
    <property type="match status" value="2"/>
</dbReference>
<keyword evidence="2" id="KW-0547">Nucleotide-binding</keyword>
<evidence type="ECO:0000256" key="8">
    <source>
        <dbReference type="SAM" id="Coils"/>
    </source>
</evidence>
<organism evidence="12 13">
    <name type="scientific">Panaeolus cyanescens</name>
    <dbReference type="NCBI Taxonomy" id="181874"/>
    <lineage>
        <taxon>Eukaryota</taxon>
        <taxon>Fungi</taxon>
        <taxon>Dikarya</taxon>
        <taxon>Basidiomycota</taxon>
        <taxon>Agaricomycotina</taxon>
        <taxon>Agaricomycetes</taxon>
        <taxon>Agaricomycetidae</taxon>
        <taxon>Agaricales</taxon>
        <taxon>Agaricineae</taxon>
        <taxon>Galeropsidaceae</taxon>
        <taxon>Panaeolus</taxon>
    </lineage>
</organism>
<dbReference type="GO" id="GO:0000209">
    <property type="term" value="P:protein polyubiquitination"/>
    <property type="evidence" value="ECO:0007669"/>
    <property type="project" value="TreeGrafter"/>
</dbReference>
<keyword evidence="4" id="KW-0378">Hydrolase</keyword>
<dbReference type="FunCoup" id="A0A409Y930">
    <property type="interactions" value="400"/>
</dbReference>
<feature type="coiled-coil region" evidence="8">
    <location>
        <begin position="824"/>
        <end position="869"/>
    </location>
</feature>
<keyword evidence="13" id="KW-1185">Reference proteome</keyword>
<dbReference type="InterPro" id="IPR027417">
    <property type="entry name" value="P-loop_NTPase"/>
</dbReference>
<evidence type="ECO:0000313" key="12">
    <source>
        <dbReference type="EMBL" id="PPQ99586.1"/>
    </source>
</evidence>
<feature type="coiled-coil region" evidence="8">
    <location>
        <begin position="1224"/>
        <end position="1255"/>
    </location>
</feature>
<dbReference type="SUPFAM" id="SSF52540">
    <property type="entry name" value="P-loop containing nucleoside triphosphate hydrolases"/>
    <property type="match status" value="2"/>
</dbReference>
<feature type="domain" description="Helicase ATP-binding" evidence="11">
    <location>
        <begin position="408"/>
        <end position="666"/>
    </location>
</feature>
<keyword evidence="5" id="KW-0862">Zinc</keyword>
<evidence type="ECO:0000313" key="13">
    <source>
        <dbReference type="Proteomes" id="UP000284842"/>
    </source>
</evidence>
<dbReference type="InterPro" id="IPR049730">
    <property type="entry name" value="SNF2/RAD54-like_C"/>
</dbReference>
<accession>A0A409Y930</accession>
<evidence type="ECO:0000256" key="5">
    <source>
        <dbReference type="ARBA" id="ARBA00022833"/>
    </source>
</evidence>
<dbReference type="PANTHER" id="PTHR45865:SF1">
    <property type="entry name" value="E3 UBIQUITIN-PROTEIN LIGASE SHPRH"/>
    <property type="match status" value="1"/>
</dbReference>
<keyword evidence="6" id="KW-0067">ATP-binding</keyword>
<feature type="compositionally biased region" description="Acidic residues" evidence="9">
    <location>
        <begin position="921"/>
        <end position="936"/>
    </location>
</feature>
<dbReference type="GO" id="GO:0061630">
    <property type="term" value="F:ubiquitin protein ligase activity"/>
    <property type="evidence" value="ECO:0007669"/>
    <property type="project" value="TreeGrafter"/>
</dbReference>
<dbReference type="GO" id="GO:0006974">
    <property type="term" value="P:DNA damage response"/>
    <property type="evidence" value="ECO:0007669"/>
    <property type="project" value="TreeGrafter"/>
</dbReference>
<dbReference type="PROSITE" id="PS00518">
    <property type="entry name" value="ZF_RING_1"/>
    <property type="match status" value="1"/>
</dbReference>
<feature type="region of interest" description="Disordered" evidence="9">
    <location>
        <begin position="44"/>
        <end position="96"/>
    </location>
</feature>
<dbReference type="InterPro" id="IPR052583">
    <property type="entry name" value="ATP-helicase/E3_Ub-Ligase"/>
</dbReference>
<keyword evidence="8" id="KW-0175">Coiled coil</keyword>
<dbReference type="InterPro" id="IPR014001">
    <property type="entry name" value="Helicase_ATP-bd"/>
</dbReference>
<dbReference type="SMART" id="SM00184">
    <property type="entry name" value="RING"/>
    <property type="match status" value="1"/>
</dbReference>
<dbReference type="GO" id="GO:0008270">
    <property type="term" value="F:zinc ion binding"/>
    <property type="evidence" value="ECO:0007669"/>
    <property type="project" value="UniProtKB-KW"/>
</dbReference>
<dbReference type="GO" id="GO:0016787">
    <property type="term" value="F:hydrolase activity"/>
    <property type="evidence" value="ECO:0007669"/>
    <property type="project" value="UniProtKB-KW"/>
</dbReference>
<dbReference type="InterPro" id="IPR017907">
    <property type="entry name" value="Znf_RING_CS"/>
</dbReference>
<dbReference type="Pfam" id="PF13920">
    <property type="entry name" value="zf-C3HC4_3"/>
    <property type="match status" value="1"/>
</dbReference>
<evidence type="ECO:0000256" key="4">
    <source>
        <dbReference type="ARBA" id="ARBA00022801"/>
    </source>
</evidence>
<evidence type="ECO:0000256" key="9">
    <source>
        <dbReference type="SAM" id="MobiDB-lite"/>
    </source>
</evidence>
<keyword evidence="3 7" id="KW-0863">Zinc-finger</keyword>
<dbReference type="CDD" id="cd18793">
    <property type="entry name" value="SF2_C_SNF"/>
    <property type="match status" value="1"/>
</dbReference>
<evidence type="ECO:0008006" key="14">
    <source>
        <dbReference type="Google" id="ProtNLM"/>
    </source>
</evidence>
<evidence type="ECO:0000256" key="1">
    <source>
        <dbReference type="ARBA" id="ARBA00022723"/>
    </source>
</evidence>
<comment type="caution">
    <text evidence="12">The sequence shown here is derived from an EMBL/GenBank/DDBJ whole genome shotgun (WGS) entry which is preliminary data.</text>
</comment>
<gene>
    <name evidence="12" type="ORF">CVT24_005165</name>
</gene>
<feature type="region of interest" description="Disordered" evidence="9">
    <location>
        <begin position="883"/>
        <end position="956"/>
    </location>
</feature>
<dbReference type="PANTHER" id="PTHR45865">
    <property type="entry name" value="E3 UBIQUITIN-PROTEIN LIGASE SHPRH FAMILY MEMBER"/>
    <property type="match status" value="1"/>
</dbReference>
<feature type="compositionally biased region" description="Polar residues" evidence="9">
    <location>
        <begin position="78"/>
        <end position="89"/>
    </location>
</feature>
<feature type="domain" description="RING-type" evidence="10">
    <location>
        <begin position="1330"/>
        <end position="1370"/>
    </location>
</feature>
<evidence type="ECO:0000259" key="11">
    <source>
        <dbReference type="PROSITE" id="PS51192"/>
    </source>
</evidence>
<dbReference type="EMBL" id="NHTK01001353">
    <property type="protein sequence ID" value="PPQ99586.1"/>
    <property type="molecule type" value="Genomic_DNA"/>
</dbReference>
<keyword evidence="1" id="KW-0479">Metal-binding</keyword>
<dbReference type="GO" id="GO:0005524">
    <property type="term" value="F:ATP binding"/>
    <property type="evidence" value="ECO:0007669"/>
    <property type="project" value="InterPro"/>
</dbReference>
<dbReference type="GO" id="GO:0005634">
    <property type="term" value="C:nucleus"/>
    <property type="evidence" value="ECO:0007669"/>
    <property type="project" value="TreeGrafter"/>
</dbReference>
<evidence type="ECO:0000256" key="2">
    <source>
        <dbReference type="ARBA" id="ARBA00022741"/>
    </source>
</evidence>
<proteinExistence type="predicted"/>
<evidence type="ECO:0000256" key="3">
    <source>
        <dbReference type="ARBA" id="ARBA00022771"/>
    </source>
</evidence>
<dbReference type="OrthoDB" id="5330228at2759"/>
<feature type="compositionally biased region" description="Polar residues" evidence="9">
    <location>
        <begin position="1657"/>
        <end position="1671"/>
    </location>
</feature>
<dbReference type="Gene3D" id="3.40.50.300">
    <property type="entry name" value="P-loop containing nucleotide triphosphate hydrolases"/>
    <property type="match status" value="2"/>
</dbReference>
<evidence type="ECO:0000256" key="6">
    <source>
        <dbReference type="ARBA" id="ARBA00022840"/>
    </source>
</evidence>
<dbReference type="Pfam" id="PF00176">
    <property type="entry name" value="SNF2-rel_dom"/>
    <property type="match status" value="1"/>
</dbReference>
<feature type="region of interest" description="Disordered" evidence="9">
    <location>
        <begin position="1653"/>
        <end position="1681"/>
    </location>
</feature>
<dbReference type="Pfam" id="PF26021">
    <property type="entry name" value="Ferritin_C144_05"/>
    <property type="match status" value="1"/>
</dbReference>
<sequence length="1681" mass="189031">MRNSQSFHECSAWSHTVSYDRSKHLDLNANAFLTLVTSATNAITEETPEDTTDVNEHGKRKAREQPARGRTTSKRLKSSVNADTSSSRGFPTRSYPMLSPTANAEMWGSAWTSSPFSHELTIQYSTKDMDNHVRGVDAETAAQWKEKVGDLRGTLKSLSESEPTVIELGAVMFGSSFDQGVIALSHKDSHPALESNTWLFRIPSLEVSAENKDLHEDARDLIYSFQQLQRHGQVLLDSTLRMQVHPTEDDDVLPFSLHLTISVSIIFPNIKISPNHVAFTSKKDMVPVEDARRRVLRWACIEDELQTDDNQHNISIADFYGIMQPASALPSPDANVFLQPLGLLPSLLPFQKRSLAWLLMREGVNLNTDGQLVTNPDYRGFSFWNEIEERNQKWYINRLTDEFTDTPPPPPNGALGGILAEEPGLGKTLETIALILMNPAPPEWNPSVSRWDASSRLDIKAVKTSLIVTPPALAGQWKDELEAHAPSLKVLVYEGWGKIPVPMTKEKAEIERFEHKLKTTQAAKPKAKKRKSKAGAEVPEEESEPDPISTKDADGKWLEWCQYVHQFDVVITTFPVLRSEVWVARAPPERSRREAAAYSGVARLRSPLVMVEWKRVVMDEVQMVGGGQAAEMVSLIPRLSSFAVSGTPAKSQVADLIHVLRFLRVDDIIGSNRAWQRLLKPGYAKDFTEFLQFYGIRTVKSIISDELTIPQQTRYLVPIEMGRVERHVYDQTLETILLDLGLDARGVAANDGWTVDGALLRSSIRRLRGICTHPQVGQLQRRGDNLMKPGALKTMEAVLEAMTDQNWRSIMDAWRNKILSLVRLAQLQQQVDDDDERYQHMLETLQATEKEMKQQVDELQTALALHDEKGKLLKQEAVKHLKAVQDSSEGQDNQDTESAAAAANTGGSDRNGKGKAKAVADDSEGSDDEDENEDDLETRGLPKNLAGEEHRTKRSALSNRLRDAKVLLHRIIFLEGDALHGLGRSKEEDEKYSEAERIRRDLLKFTEKNAAGALAIVTSNAVRKGLKISRMLVPLPFLVGGGIKSYYMMEEMNTVIEQVLNAQSTLLWEWRGHIVELLSRPVSPGEGDADGQEYQRTLDDQGEAEAYLQAYTALFSDRRLALVNERALLAAHDIKEKQARKTMAAAAARAAAALEEENFRRENGITEGEVELNPEHEVLHKNLSDKRKVILTKLNKRSVKSIMIDLQNAYANTYPDTNPERVIIADAVNNIRKLLHEQNELHNEIEMDLSNLRKAFNQRIVYFRQLQEISDSVMDVDWDGTLQKAMQDTILERAAVESDLKRLRARQRYLGTLTSDKKDDESQEDEDKTCVLCRCDFVRGFITHCAHIFCEECMRAWLVRKEGKTCPVCRVAIDSRSVQRFTVNASAVEPPPRPTLPNGEAAPKSHRKLEYNFINPSALADIQLMETYGDYGSKIQTLMRHLTYIKAREPGAKSIIFSAWADSLHIVEMALLHNNIPSLRIEQNSKHESAVHKFRTDPNILVLLLHGERENAGLNVICASRVFLLESVVQHSFEVQAIARIDRLGQTRPTEVYCYYAEDTIERNILDLAARKGLSLYTKNNAFGTLNISPFATEGENKIDEPQKKGKQKALKGDFIHKVDDMLAILFPHMYEDLEHLLPADALVVNGDVEMRDSFDAPSTETSQPPDTNVNAVAGPSRLRD</sequence>
<feature type="region of interest" description="Disordered" evidence="9">
    <location>
        <begin position="518"/>
        <end position="550"/>
    </location>
</feature>
<dbReference type="Gene3D" id="3.30.40.10">
    <property type="entry name" value="Zinc/RING finger domain, C3HC4 (zinc finger)"/>
    <property type="match status" value="1"/>
</dbReference>
<dbReference type="InterPro" id="IPR038718">
    <property type="entry name" value="SNF2-like_sf"/>
</dbReference>
<feature type="compositionally biased region" description="Polar residues" evidence="9">
    <location>
        <begin position="885"/>
        <end position="897"/>
    </location>
</feature>
<evidence type="ECO:0000259" key="10">
    <source>
        <dbReference type="PROSITE" id="PS50089"/>
    </source>
</evidence>
<dbReference type="InterPro" id="IPR000330">
    <property type="entry name" value="SNF2_N"/>
</dbReference>
<dbReference type="SUPFAM" id="SSF57850">
    <property type="entry name" value="RING/U-box"/>
    <property type="match status" value="1"/>
</dbReference>
<dbReference type="PROSITE" id="PS50089">
    <property type="entry name" value="ZF_RING_2"/>
    <property type="match status" value="1"/>
</dbReference>
<dbReference type="STRING" id="181874.A0A409Y930"/>
<evidence type="ECO:0000256" key="7">
    <source>
        <dbReference type="PROSITE-ProRule" id="PRU00175"/>
    </source>
</evidence>
<dbReference type="Proteomes" id="UP000284842">
    <property type="component" value="Unassembled WGS sequence"/>
</dbReference>
<name>A0A409Y930_9AGAR</name>
<dbReference type="PROSITE" id="PS51192">
    <property type="entry name" value="HELICASE_ATP_BIND_1"/>
    <property type="match status" value="1"/>
</dbReference>